<organism evidence="3 4">
    <name type="scientific">Salvia divinorum</name>
    <name type="common">Maria pastora</name>
    <name type="synonym">Diviner's sage</name>
    <dbReference type="NCBI Taxonomy" id="28513"/>
    <lineage>
        <taxon>Eukaryota</taxon>
        <taxon>Viridiplantae</taxon>
        <taxon>Streptophyta</taxon>
        <taxon>Embryophyta</taxon>
        <taxon>Tracheophyta</taxon>
        <taxon>Spermatophyta</taxon>
        <taxon>Magnoliopsida</taxon>
        <taxon>eudicotyledons</taxon>
        <taxon>Gunneridae</taxon>
        <taxon>Pentapetalae</taxon>
        <taxon>asterids</taxon>
        <taxon>lamiids</taxon>
        <taxon>Lamiales</taxon>
        <taxon>Lamiaceae</taxon>
        <taxon>Nepetoideae</taxon>
        <taxon>Mentheae</taxon>
        <taxon>Salviinae</taxon>
        <taxon>Salvia</taxon>
        <taxon>Salvia subgen. Calosphace</taxon>
    </lineage>
</organism>
<dbReference type="AlphaFoldDB" id="A0ABD1GGL5"/>
<name>A0ABD1GGL5_SALDI</name>
<keyword evidence="4" id="KW-1185">Reference proteome</keyword>
<dbReference type="EMBL" id="JBEAFC010000008">
    <property type="protein sequence ID" value="KAL1543267.1"/>
    <property type="molecule type" value="Genomic_DNA"/>
</dbReference>
<feature type="signal peptide" evidence="2">
    <location>
        <begin position="1"/>
        <end position="23"/>
    </location>
</feature>
<comment type="caution">
    <text evidence="3">The sequence shown here is derived from an EMBL/GenBank/DDBJ whole genome shotgun (WGS) entry which is preliminary data.</text>
</comment>
<sequence length="90" mass="10041">MPHAFSLLVLIGFLVLVVTPSLARDLDDNASLLDSNLDEGFEDDEMLNIESLKRNRPGRQAPPPRSHSAPKNGRRRAPPPHHHATPPEFF</sequence>
<keyword evidence="2" id="KW-0732">Signal</keyword>
<feature type="compositionally biased region" description="Basic residues" evidence="1">
    <location>
        <begin position="72"/>
        <end position="84"/>
    </location>
</feature>
<gene>
    <name evidence="3" type="ORF">AAHA92_20267</name>
</gene>
<reference evidence="3 4" key="1">
    <citation type="submission" date="2024-06" db="EMBL/GenBank/DDBJ databases">
        <title>A chromosome level genome sequence of Diviner's sage (Salvia divinorum).</title>
        <authorList>
            <person name="Ford S.A."/>
            <person name="Ro D.-K."/>
            <person name="Ness R.W."/>
            <person name="Phillips M.A."/>
        </authorList>
    </citation>
    <scope>NUCLEOTIDE SEQUENCE [LARGE SCALE GENOMIC DNA]</scope>
    <source>
        <strain evidence="3">SAF-2024a</strain>
        <tissue evidence="3">Leaf</tissue>
    </source>
</reference>
<evidence type="ECO:0000313" key="3">
    <source>
        <dbReference type="EMBL" id="KAL1543267.1"/>
    </source>
</evidence>
<feature type="chain" id="PRO_5044779563" evidence="2">
    <location>
        <begin position="24"/>
        <end position="90"/>
    </location>
</feature>
<feature type="region of interest" description="Disordered" evidence="1">
    <location>
        <begin position="52"/>
        <end position="90"/>
    </location>
</feature>
<dbReference type="Proteomes" id="UP001567538">
    <property type="component" value="Unassembled WGS sequence"/>
</dbReference>
<evidence type="ECO:0000256" key="1">
    <source>
        <dbReference type="SAM" id="MobiDB-lite"/>
    </source>
</evidence>
<evidence type="ECO:0000313" key="4">
    <source>
        <dbReference type="Proteomes" id="UP001567538"/>
    </source>
</evidence>
<protein>
    <submittedName>
        <fullName evidence="3">Uncharacterized protein</fullName>
    </submittedName>
</protein>
<accession>A0ABD1GGL5</accession>
<evidence type="ECO:0000256" key="2">
    <source>
        <dbReference type="SAM" id="SignalP"/>
    </source>
</evidence>
<proteinExistence type="predicted"/>